<dbReference type="InterPro" id="IPR011545">
    <property type="entry name" value="DEAD/DEAH_box_helicase_dom"/>
</dbReference>
<dbReference type="GO" id="GO:0003723">
    <property type="term" value="F:RNA binding"/>
    <property type="evidence" value="ECO:0007669"/>
    <property type="project" value="UniProtKB-KW"/>
</dbReference>
<dbReference type="CDD" id="cd18787">
    <property type="entry name" value="SF2_C_DEAD"/>
    <property type="match status" value="1"/>
</dbReference>
<dbReference type="Pfam" id="PF00270">
    <property type="entry name" value="DEAD"/>
    <property type="match status" value="1"/>
</dbReference>
<dbReference type="GO" id="GO:0016787">
    <property type="term" value="F:hydrolase activity"/>
    <property type="evidence" value="ECO:0007669"/>
    <property type="project" value="UniProtKB-KW"/>
</dbReference>
<dbReference type="Proteomes" id="UP001372834">
    <property type="component" value="Unassembled WGS sequence"/>
</dbReference>
<dbReference type="SMART" id="SM00490">
    <property type="entry name" value="HELICc"/>
    <property type="match status" value="1"/>
</dbReference>
<evidence type="ECO:0000313" key="17">
    <source>
        <dbReference type="EMBL" id="KAK6622119.1"/>
    </source>
</evidence>
<dbReference type="GO" id="GO:0005634">
    <property type="term" value="C:nucleus"/>
    <property type="evidence" value="ECO:0007669"/>
    <property type="project" value="UniProtKB-SubCell"/>
</dbReference>
<dbReference type="PROSITE" id="PS51195">
    <property type="entry name" value="Q_MOTIF"/>
    <property type="match status" value="1"/>
</dbReference>
<keyword evidence="8" id="KW-0067">ATP-binding</keyword>
<keyword evidence="4" id="KW-0963">Cytoplasm</keyword>
<dbReference type="EC" id="3.6.4.13" evidence="3"/>
<evidence type="ECO:0000256" key="6">
    <source>
        <dbReference type="ARBA" id="ARBA00022801"/>
    </source>
</evidence>
<dbReference type="SMART" id="SM00487">
    <property type="entry name" value="DEXDc"/>
    <property type="match status" value="1"/>
</dbReference>
<comment type="catalytic activity">
    <reaction evidence="11">
        <text>ATP + H2O = ADP + phosphate + H(+)</text>
        <dbReference type="Rhea" id="RHEA:13065"/>
        <dbReference type="ChEBI" id="CHEBI:15377"/>
        <dbReference type="ChEBI" id="CHEBI:15378"/>
        <dbReference type="ChEBI" id="CHEBI:30616"/>
        <dbReference type="ChEBI" id="CHEBI:43474"/>
        <dbReference type="ChEBI" id="CHEBI:456216"/>
        <dbReference type="EC" id="3.6.4.13"/>
    </reaction>
</comment>
<dbReference type="PROSITE" id="PS51194">
    <property type="entry name" value="HELICASE_CTER"/>
    <property type="match status" value="1"/>
</dbReference>
<dbReference type="GO" id="GO:0003724">
    <property type="term" value="F:RNA helicase activity"/>
    <property type="evidence" value="ECO:0007669"/>
    <property type="project" value="UniProtKB-EC"/>
</dbReference>
<evidence type="ECO:0000256" key="5">
    <source>
        <dbReference type="ARBA" id="ARBA00022741"/>
    </source>
</evidence>
<name>A0AAN8NJQ6_POLSC</name>
<dbReference type="InterPro" id="IPR001650">
    <property type="entry name" value="Helicase_C-like"/>
</dbReference>
<comment type="subcellular location">
    <subcellularLocation>
        <location evidence="2">Cytoplasm</location>
    </subcellularLocation>
    <subcellularLocation>
        <location evidence="1">Nucleus</location>
    </subcellularLocation>
</comment>
<evidence type="ECO:0000256" key="2">
    <source>
        <dbReference type="ARBA" id="ARBA00004496"/>
    </source>
</evidence>
<feature type="domain" description="Helicase ATP-binding" evidence="13">
    <location>
        <begin position="120"/>
        <end position="290"/>
    </location>
</feature>
<dbReference type="EMBL" id="JAWJWF010000047">
    <property type="protein sequence ID" value="KAK6622119.1"/>
    <property type="molecule type" value="Genomic_DNA"/>
</dbReference>
<evidence type="ECO:0000259" key="14">
    <source>
        <dbReference type="PROSITE" id="PS51194"/>
    </source>
</evidence>
<dbReference type="EMBL" id="JAWJWE010000041">
    <property type="protein sequence ID" value="KAK6618643.1"/>
    <property type="molecule type" value="Genomic_DNA"/>
</dbReference>
<proteinExistence type="predicted"/>
<dbReference type="Gene3D" id="3.40.50.300">
    <property type="entry name" value="P-loop containing nucleotide triphosphate hydrolases"/>
    <property type="match status" value="2"/>
</dbReference>
<feature type="domain" description="DEAD-box RNA helicase Q" evidence="15">
    <location>
        <begin position="87"/>
        <end position="115"/>
    </location>
</feature>
<dbReference type="GO" id="GO:0005524">
    <property type="term" value="F:ATP binding"/>
    <property type="evidence" value="ECO:0007669"/>
    <property type="project" value="UniProtKB-KW"/>
</dbReference>
<evidence type="ECO:0000313" key="19">
    <source>
        <dbReference type="Proteomes" id="UP001372834"/>
    </source>
</evidence>
<keyword evidence="10" id="KW-0539">Nucleus</keyword>
<sequence length="473" mass="53157">MSSEVSWADAATEQEKLLKKISNVEIGGNSDKATKEKVSVQDEEGGDTITAAEKSFLQKIIRKGLVENKNDIEIQRKDPNSPLYSVKSFNELHLKPELLKGLYTMGFNAPSKIQETTLPSLLADPPINLIAQSQSGTGKTAAFTLAMLSRVDPSKTYPQVLCLSPTYELAIQTGEVASKMGCFCPEILIRYAVRGEEVPRGTKLKEHIIIGTPGKVLDWGLKYRFFDISKITVFVLDEADLMISTQGHQDQVFRIRKVLNEKCQMMLFSATYEREVMEFAEGILSNPVVLRLKREEESLDNIKQYYVVCKNEKDKYQAIINIYGVVTIGQAMIFCQTRKTASWLSEQMSKDGHAVAMLSGELTVEQRIAVLNRYRDGKEKVLITTNVLSRGIDIEQVTIVVNFDLPKDNGRADCETYLHRIGRTGRFGKAGLAINLVQDQNDMEVLKSIESHFRKKISLLDTEDADEIEKLQD</sequence>
<dbReference type="PROSITE" id="PS51192">
    <property type="entry name" value="HELICASE_ATP_BIND_1"/>
    <property type="match status" value="1"/>
</dbReference>
<dbReference type="SUPFAM" id="SSF52540">
    <property type="entry name" value="P-loop containing nucleoside triphosphate hydrolases"/>
    <property type="match status" value="1"/>
</dbReference>
<evidence type="ECO:0000256" key="9">
    <source>
        <dbReference type="ARBA" id="ARBA00022884"/>
    </source>
</evidence>
<dbReference type="FunFam" id="3.40.50.300:FF:000849">
    <property type="entry name" value="ATP-dependent RNA helicase DBP5"/>
    <property type="match status" value="1"/>
</dbReference>
<dbReference type="GO" id="GO:0005737">
    <property type="term" value="C:cytoplasm"/>
    <property type="evidence" value="ECO:0007669"/>
    <property type="project" value="UniProtKB-SubCell"/>
</dbReference>
<dbReference type="AlphaFoldDB" id="A0AAN8NJQ6"/>
<evidence type="ECO:0000313" key="16">
    <source>
        <dbReference type="EMBL" id="KAK6618643.1"/>
    </source>
</evidence>
<keyword evidence="7 16" id="KW-0347">Helicase</keyword>
<accession>A0AAN8NJQ6</accession>
<feature type="short sequence motif" description="Q motif" evidence="12">
    <location>
        <begin position="87"/>
        <end position="115"/>
    </location>
</feature>
<reference evidence="16 19" key="1">
    <citation type="submission" date="2023-10" db="EMBL/GenBank/DDBJ databases">
        <title>Genomes of two closely related lineages of the louse Polyplax serrata with different host specificities.</title>
        <authorList>
            <person name="Martinu J."/>
            <person name="Tarabai H."/>
            <person name="Stefka J."/>
            <person name="Hypsa V."/>
        </authorList>
    </citation>
    <scope>NUCLEOTIDE SEQUENCE [LARGE SCALE GENOMIC DNA]</scope>
    <source>
        <strain evidence="17">98ZLc_SE</strain>
        <strain evidence="16">HR10_N</strain>
    </source>
</reference>
<evidence type="ECO:0000259" key="15">
    <source>
        <dbReference type="PROSITE" id="PS51195"/>
    </source>
</evidence>
<evidence type="ECO:0000256" key="7">
    <source>
        <dbReference type="ARBA" id="ARBA00022806"/>
    </source>
</evidence>
<keyword evidence="6" id="KW-0378">Hydrolase</keyword>
<keyword evidence="9" id="KW-0694">RNA-binding</keyword>
<evidence type="ECO:0000259" key="13">
    <source>
        <dbReference type="PROSITE" id="PS51192"/>
    </source>
</evidence>
<evidence type="ECO:0000256" key="10">
    <source>
        <dbReference type="ARBA" id="ARBA00023242"/>
    </source>
</evidence>
<protein>
    <recommendedName>
        <fullName evidence="3">RNA helicase</fullName>
        <ecNumber evidence="3">3.6.4.13</ecNumber>
    </recommendedName>
</protein>
<keyword evidence="5" id="KW-0547">Nucleotide-binding</keyword>
<evidence type="ECO:0000256" key="11">
    <source>
        <dbReference type="ARBA" id="ARBA00047984"/>
    </source>
</evidence>
<dbReference type="InterPro" id="IPR027417">
    <property type="entry name" value="P-loop_NTPase"/>
</dbReference>
<evidence type="ECO:0000313" key="18">
    <source>
        <dbReference type="Proteomes" id="UP001359485"/>
    </source>
</evidence>
<dbReference type="InterPro" id="IPR014001">
    <property type="entry name" value="Helicase_ATP-bd"/>
</dbReference>
<evidence type="ECO:0000256" key="3">
    <source>
        <dbReference type="ARBA" id="ARBA00012552"/>
    </source>
</evidence>
<evidence type="ECO:0000256" key="1">
    <source>
        <dbReference type="ARBA" id="ARBA00004123"/>
    </source>
</evidence>
<dbReference type="FunFam" id="3.40.50.300:FF:000318">
    <property type="entry name" value="ATP-dependent RNA helicase DDX19B"/>
    <property type="match status" value="1"/>
</dbReference>
<dbReference type="PANTHER" id="PTHR47958">
    <property type="entry name" value="ATP-DEPENDENT RNA HELICASE DBP3"/>
    <property type="match status" value="1"/>
</dbReference>
<dbReference type="InterPro" id="IPR014014">
    <property type="entry name" value="RNA_helicase_DEAD_Q_motif"/>
</dbReference>
<dbReference type="Pfam" id="PF00271">
    <property type="entry name" value="Helicase_C"/>
    <property type="match status" value="1"/>
</dbReference>
<evidence type="ECO:0000256" key="8">
    <source>
        <dbReference type="ARBA" id="ARBA00022840"/>
    </source>
</evidence>
<dbReference type="GO" id="GO:0010468">
    <property type="term" value="P:regulation of gene expression"/>
    <property type="evidence" value="ECO:0007669"/>
    <property type="project" value="UniProtKB-ARBA"/>
</dbReference>
<gene>
    <name evidence="16" type="primary">DBP80</name>
    <name evidence="16" type="ORF">RUM43_013034</name>
    <name evidence="17" type="ORF">RUM44_001926</name>
</gene>
<organism evidence="16 19">
    <name type="scientific">Polyplax serrata</name>
    <name type="common">Common mouse louse</name>
    <dbReference type="NCBI Taxonomy" id="468196"/>
    <lineage>
        <taxon>Eukaryota</taxon>
        <taxon>Metazoa</taxon>
        <taxon>Ecdysozoa</taxon>
        <taxon>Arthropoda</taxon>
        <taxon>Hexapoda</taxon>
        <taxon>Insecta</taxon>
        <taxon>Pterygota</taxon>
        <taxon>Neoptera</taxon>
        <taxon>Paraneoptera</taxon>
        <taxon>Psocodea</taxon>
        <taxon>Troctomorpha</taxon>
        <taxon>Phthiraptera</taxon>
        <taxon>Anoplura</taxon>
        <taxon>Polyplacidae</taxon>
        <taxon>Polyplax</taxon>
    </lineage>
</organism>
<keyword evidence="18" id="KW-1185">Reference proteome</keyword>
<dbReference type="Proteomes" id="UP001359485">
    <property type="component" value="Unassembled WGS sequence"/>
</dbReference>
<feature type="domain" description="Helicase C-terminal" evidence="14">
    <location>
        <begin position="301"/>
        <end position="468"/>
    </location>
</feature>
<comment type="caution">
    <text evidence="16">The sequence shown here is derived from an EMBL/GenBank/DDBJ whole genome shotgun (WGS) entry which is preliminary data.</text>
</comment>
<evidence type="ECO:0000256" key="4">
    <source>
        <dbReference type="ARBA" id="ARBA00022490"/>
    </source>
</evidence>
<evidence type="ECO:0000256" key="12">
    <source>
        <dbReference type="PROSITE-ProRule" id="PRU00552"/>
    </source>
</evidence>